<evidence type="ECO:0000256" key="3">
    <source>
        <dbReference type="ARBA" id="ARBA00022679"/>
    </source>
</evidence>
<keyword evidence="4" id="KW-0663">Pyridoxal phosphate</keyword>
<dbReference type="InterPro" id="IPR015421">
    <property type="entry name" value="PyrdxlP-dep_Trfase_major"/>
</dbReference>
<dbReference type="GO" id="GO:0009042">
    <property type="term" value="F:valine-pyruvate transaminase activity"/>
    <property type="evidence" value="ECO:0007669"/>
    <property type="project" value="TreeGrafter"/>
</dbReference>
<dbReference type="InterPro" id="IPR015424">
    <property type="entry name" value="PyrdxlP-dep_Trfase"/>
</dbReference>
<dbReference type="Gene3D" id="3.40.640.10">
    <property type="entry name" value="Type I PLP-dependent aspartate aminotransferase-like (Major domain)"/>
    <property type="match status" value="1"/>
</dbReference>
<dbReference type="GO" id="GO:0005829">
    <property type="term" value="C:cytosol"/>
    <property type="evidence" value="ECO:0007669"/>
    <property type="project" value="TreeGrafter"/>
</dbReference>
<keyword evidence="3 6" id="KW-0808">Transferase</keyword>
<evidence type="ECO:0000256" key="4">
    <source>
        <dbReference type="ARBA" id="ARBA00022898"/>
    </source>
</evidence>
<protein>
    <submittedName>
        <fullName evidence="6">Valine-pyruvate aminotransferase</fullName>
    </submittedName>
</protein>
<comment type="caution">
    <text evidence="6">The sequence shown here is derived from an EMBL/GenBank/DDBJ whole genome shotgun (WGS) entry which is preliminary data.</text>
</comment>
<dbReference type="NCBIfam" id="NF006967">
    <property type="entry name" value="PRK09440.1-5"/>
    <property type="match status" value="1"/>
</dbReference>
<proteinExistence type="predicted"/>
<feature type="domain" description="Aminotransferase class I/classII large" evidence="5">
    <location>
        <begin position="196"/>
        <end position="420"/>
    </location>
</feature>
<dbReference type="InterPro" id="IPR004839">
    <property type="entry name" value="Aminotransferase_I/II_large"/>
</dbReference>
<comment type="cofactor">
    <cofactor evidence="1">
        <name>pyridoxal 5'-phosphate</name>
        <dbReference type="ChEBI" id="CHEBI:597326"/>
    </cofactor>
</comment>
<dbReference type="PANTHER" id="PTHR42790">
    <property type="entry name" value="AMINOTRANSFERASE"/>
    <property type="match status" value="1"/>
</dbReference>
<keyword evidence="7" id="KW-1185">Reference proteome</keyword>
<dbReference type="AlphaFoldDB" id="A0A4R8MTH9"/>
<reference evidence="6 7" key="1">
    <citation type="submission" date="2019-03" db="EMBL/GenBank/DDBJ databases">
        <title>Genomic Encyclopedia of Archaeal and Bacterial Type Strains, Phase II (KMG-II): from individual species to whole genera.</title>
        <authorList>
            <person name="Goeker M."/>
        </authorList>
    </citation>
    <scope>NUCLEOTIDE SEQUENCE [LARGE SCALE GENOMIC DNA]</scope>
    <source>
        <strain evidence="6 7">DSM 21537</strain>
    </source>
</reference>
<dbReference type="SUPFAM" id="SSF53383">
    <property type="entry name" value="PLP-dependent transferases"/>
    <property type="match status" value="1"/>
</dbReference>
<dbReference type="Proteomes" id="UP000294684">
    <property type="component" value="Unassembled WGS sequence"/>
</dbReference>
<evidence type="ECO:0000313" key="7">
    <source>
        <dbReference type="Proteomes" id="UP000294684"/>
    </source>
</evidence>
<dbReference type="Pfam" id="PF00155">
    <property type="entry name" value="Aminotran_1_2"/>
    <property type="match status" value="1"/>
</dbReference>
<organism evidence="6 7">
    <name type="scientific">Leptospira meyeri</name>
    <dbReference type="NCBI Taxonomy" id="29508"/>
    <lineage>
        <taxon>Bacteria</taxon>
        <taxon>Pseudomonadati</taxon>
        <taxon>Spirochaetota</taxon>
        <taxon>Spirochaetia</taxon>
        <taxon>Leptospirales</taxon>
        <taxon>Leptospiraceae</taxon>
        <taxon>Leptospira</taxon>
    </lineage>
</organism>
<evidence type="ECO:0000256" key="1">
    <source>
        <dbReference type="ARBA" id="ARBA00001933"/>
    </source>
</evidence>
<dbReference type="EMBL" id="SORO01000001">
    <property type="protein sequence ID" value="TDY72554.1"/>
    <property type="molecule type" value="Genomic_DNA"/>
</dbReference>
<dbReference type="CDD" id="cd00609">
    <property type="entry name" value="AAT_like"/>
    <property type="match status" value="1"/>
</dbReference>
<evidence type="ECO:0000259" key="5">
    <source>
        <dbReference type="Pfam" id="PF00155"/>
    </source>
</evidence>
<accession>A0A4R8MTH9</accession>
<dbReference type="InterPro" id="IPR050859">
    <property type="entry name" value="Class-I_PLP-dep_aminotransf"/>
</dbReference>
<keyword evidence="2 6" id="KW-0032">Aminotransferase</keyword>
<evidence type="ECO:0000313" key="6">
    <source>
        <dbReference type="EMBL" id="TDY72554.1"/>
    </source>
</evidence>
<gene>
    <name evidence="6" type="ORF">CLV96_1550</name>
</gene>
<dbReference type="STRING" id="1193051.LEP1GSC017_2401"/>
<dbReference type="GO" id="GO:1901605">
    <property type="term" value="P:alpha-amino acid metabolic process"/>
    <property type="evidence" value="ECO:0007669"/>
    <property type="project" value="TreeGrafter"/>
</dbReference>
<sequence>MVQEEECLRIMTPMQNPPSSLWANRLRQNQGIRSLMEDLGQVTGHPDEILLGGGNPAHIPEAEAIFAEAFQSLAKDPKLGALLGDYQAPIGNDRFRSLAAEFLSPHLGADLRKDNIAFFNGSQNAYSYLLNIHSGKMMDGSFKKILLPIVPDYIGYADQSIEADAFLATKPEVIRTGNRRFRYGLNKTEFDLSIVGCVALSRPTNPTGNILSNKDIEWVEERTQKQKLPLLIDLAYGNPFPNLIGQEEPIHYREGRTLSLSFSKIGLPGVRLGIVVSDPDTIETLSAYAAVGNLAVGNLGVYLMEILFRKEILTNLAKNILRPFYDKKRELAIAIFESEFQKHGIEYEIHDPMGGFFLWIRFPNLSVTNHKLYHLCKDKRLFIVSGHYFFPGLNSDFSHTQDCIRLTYCRPEEELARGAHILAEIIASHQTKSE</sequence>
<name>A0A4R8MTH9_LEPME</name>
<dbReference type="PANTHER" id="PTHR42790:SF4">
    <property type="entry name" value="VALINE--PYRUVATE AMINOTRANSFERASE"/>
    <property type="match status" value="1"/>
</dbReference>
<dbReference type="GO" id="GO:0030170">
    <property type="term" value="F:pyridoxal phosphate binding"/>
    <property type="evidence" value="ECO:0007669"/>
    <property type="project" value="InterPro"/>
</dbReference>
<keyword evidence="6" id="KW-0670">Pyruvate</keyword>
<evidence type="ECO:0000256" key="2">
    <source>
        <dbReference type="ARBA" id="ARBA00022576"/>
    </source>
</evidence>